<keyword evidence="3" id="KW-0813">Transport</keyword>
<evidence type="ECO:0000256" key="6">
    <source>
        <dbReference type="ARBA" id="ARBA00022847"/>
    </source>
</evidence>
<evidence type="ECO:0000256" key="3">
    <source>
        <dbReference type="ARBA" id="ARBA00022448"/>
    </source>
</evidence>
<dbReference type="InterPro" id="IPR036259">
    <property type="entry name" value="MFS_trans_sf"/>
</dbReference>
<dbReference type="RefSeq" id="WP_382342486.1">
    <property type="nucleotide sequence ID" value="NZ_JBHSAB010000014.1"/>
</dbReference>
<keyword evidence="8 9" id="KW-0472">Membrane</keyword>
<evidence type="ECO:0000313" key="11">
    <source>
        <dbReference type="EMBL" id="MFC3908830.1"/>
    </source>
</evidence>
<sequence length="445" mass="49684">MLNVLKQISHTNKRIIASGVIGNLLENFDVMICAFFAQIIAVTFFPTDSIQNNLINTFCIFFIGYLSRPAGSLIIGLFADQIGRKKTLIFSIIMVGVCTAIIGVIPSYQAIGLTSTLLFSLFRVLQNISVGGEYISSIAYLIESAKKDERGFYGSWVSVGFNLGSLLASLLAFLLIYCIEKNILPYWSWRVIFILAILGTFIGFWIRRSLPESLEFILENSNTNESKKRDILYSSFGLIKSYPIRCFAIITITWLGVGETVALFVYSPIHMTIINHFSQYQALGMNTICLIFLIPLIPIFGLFSDYYNKIKLLTYSTIAFLILAVPYFALLSTGNYMQILLIKLLFCIPSACYYSIAPVLITESFPIRLRCTSLALIYQITASIAAGITPLGMLYIVKHVSGIAYSPAYYLIGSCIFCLVGLRLLILNKTNQSKQASKFFSTESL</sequence>
<dbReference type="PROSITE" id="PS00216">
    <property type="entry name" value="SUGAR_TRANSPORT_1"/>
    <property type="match status" value="1"/>
</dbReference>
<dbReference type="InterPro" id="IPR051084">
    <property type="entry name" value="H+-coupled_symporters"/>
</dbReference>
<comment type="similarity">
    <text evidence="2">Belongs to the major facilitator superfamily. Metabolite:H+ Symporter (MHS) family (TC 2.A.1.6) family.</text>
</comment>
<keyword evidence="6" id="KW-0769">Symport</keyword>
<organism evidence="11 12">
    <name type="scientific">Legionella dresdenensis</name>
    <dbReference type="NCBI Taxonomy" id="450200"/>
    <lineage>
        <taxon>Bacteria</taxon>
        <taxon>Pseudomonadati</taxon>
        <taxon>Pseudomonadota</taxon>
        <taxon>Gammaproteobacteria</taxon>
        <taxon>Legionellales</taxon>
        <taxon>Legionellaceae</taxon>
        <taxon>Legionella</taxon>
    </lineage>
</organism>
<dbReference type="InterPro" id="IPR020846">
    <property type="entry name" value="MFS_dom"/>
</dbReference>
<evidence type="ECO:0000256" key="1">
    <source>
        <dbReference type="ARBA" id="ARBA00004651"/>
    </source>
</evidence>
<dbReference type="PANTHER" id="PTHR43528">
    <property type="entry name" value="ALPHA-KETOGLUTARATE PERMEASE"/>
    <property type="match status" value="1"/>
</dbReference>
<dbReference type="Gene3D" id="1.20.1250.20">
    <property type="entry name" value="MFS general substrate transporter like domains"/>
    <property type="match status" value="2"/>
</dbReference>
<feature type="transmembrane region" description="Helical" evidence="9">
    <location>
        <begin position="20"/>
        <end position="42"/>
    </location>
</feature>
<feature type="transmembrane region" description="Helical" evidence="9">
    <location>
        <begin position="246"/>
        <end position="267"/>
    </location>
</feature>
<evidence type="ECO:0000256" key="8">
    <source>
        <dbReference type="ARBA" id="ARBA00023136"/>
    </source>
</evidence>
<feature type="transmembrane region" description="Helical" evidence="9">
    <location>
        <begin position="408"/>
        <end position="426"/>
    </location>
</feature>
<feature type="transmembrane region" description="Helical" evidence="9">
    <location>
        <begin position="54"/>
        <end position="79"/>
    </location>
</feature>
<keyword evidence="5 9" id="KW-0812">Transmembrane</keyword>
<dbReference type="PROSITE" id="PS50850">
    <property type="entry name" value="MFS"/>
    <property type="match status" value="1"/>
</dbReference>
<dbReference type="EMBL" id="JBHSAB010000014">
    <property type="protein sequence ID" value="MFC3908830.1"/>
    <property type="molecule type" value="Genomic_DNA"/>
</dbReference>
<dbReference type="Proteomes" id="UP001595758">
    <property type="component" value="Unassembled WGS sequence"/>
</dbReference>
<feature type="transmembrane region" description="Helical" evidence="9">
    <location>
        <begin position="88"/>
        <end position="111"/>
    </location>
</feature>
<evidence type="ECO:0000259" key="10">
    <source>
        <dbReference type="PROSITE" id="PS50850"/>
    </source>
</evidence>
<feature type="transmembrane region" description="Helical" evidence="9">
    <location>
        <begin position="153"/>
        <end position="175"/>
    </location>
</feature>
<comment type="caution">
    <text evidence="11">The sequence shown here is derived from an EMBL/GenBank/DDBJ whole genome shotgun (WGS) entry which is preliminary data.</text>
</comment>
<dbReference type="Pfam" id="PF07690">
    <property type="entry name" value="MFS_1"/>
    <property type="match status" value="1"/>
</dbReference>
<name>A0ABV8CER8_9GAMM</name>
<evidence type="ECO:0000256" key="5">
    <source>
        <dbReference type="ARBA" id="ARBA00022692"/>
    </source>
</evidence>
<keyword evidence="7 9" id="KW-1133">Transmembrane helix</keyword>
<feature type="transmembrane region" description="Helical" evidence="9">
    <location>
        <begin position="279"/>
        <end position="300"/>
    </location>
</feature>
<evidence type="ECO:0000256" key="7">
    <source>
        <dbReference type="ARBA" id="ARBA00022989"/>
    </source>
</evidence>
<dbReference type="PANTHER" id="PTHR43528:SF1">
    <property type="entry name" value="ALPHA-KETOGLUTARATE PERMEASE"/>
    <property type="match status" value="1"/>
</dbReference>
<feature type="transmembrane region" description="Helical" evidence="9">
    <location>
        <begin position="117"/>
        <end position="141"/>
    </location>
</feature>
<feature type="transmembrane region" description="Helical" evidence="9">
    <location>
        <begin position="312"/>
        <end position="330"/>
    </location>
</feature>
<feature type="domain" description="Major facilitator superfamily (MFS) profile" evidence="10">
    <location>
        <begin position="15"/>
        <end position="431"/>
    </location>
</feature>
<protein>
    <submittedName>
        <fullName evidence="11">MFS transporter</fullName>
    </submittedName>
</protein>
<evidence type="ECO:0000256" key="4">
    <source>
        <dbReference type="ARBA" id="ARBA00022475"/>
    </source>
</evidence>
<keyword evidence="4" id="KW-1003">Cell membrane</keyword>
<proteinExistence type="inferred from homology"/>
<evidence type="ECO:0000256" key="2">
    <source>
        <dbReference type="ARBA" id="ARBA00008240"/>
    </source>
</evidence>
<gene>
    <name evidence="11" type="ORF">ACFORL_07040</name>
</gene>
<keyword evidence="12" id="KW-1185">Reference proteome</keyword>
<evidence type="ECO:0000313" key="12">
    <source>
        <dbReference type="Proteomes" id="UP001595758"/>
    </source>
</evidence>
<dbReference type="SUPFAM" id="SSF103473">
    <property type="entry name" value="MFS general substrate transporter"/>
    <property type="match status" value="1"/>
</dbReference>
<comment type="subcellular location">
    <subcellularLocation>
        <location evidence="1">Cell membrane</location>
        <topology evidence="1">Multi-pass membrane protein</topology>
    </subcellularLocation>
</comment>
<dbReference type="InterPro" id="IPR005829">
    <property type="entry name" value="Sugar_transporter_CS"/>
</dbReference>
<dbReference type="InterPro" id="IPR011701">
    <property type="entry name" value="MFS"/>
</dbReference>
<accession>A0ABV8CER8</accession>
<evidence type="ECO:0000256" key="9">
    <source>
        <dbReference type="SAM" id="Phobius"/>
    </source>
</evidence>
<feature type="transmembrane region" description="Helical" evidence="9">
    <location>
        <begin position="373"/>
        <end position="396"/>
    </location>
</feature>
<reference evidence="12" key="1">
    <citation type="journal article" date="2019" name="Int. J. Syst. Evol. Microbiol.">
        <title>The Global Catalogue of Microorganisms (GCM) 10K type strain sequencing project: providing services to taxonomists for standard genome sequencing and annotation.</title>
        <authorList>
            <consortium name="The Broad Institute Genomics Platform"/>
            <consortium name="The Broad Institute Genome Sequencing Center for Infectious Disease"/>
            <person name="Wu L."/>
            <person name="Ma J."/>
        </authorList>
    </citation>
    <scope>NUCLEOTIDE SEQUENCE [LARGE SCALE GENOMIC DNA]</scope>
    <source>
        <strain evidence="12">CCUG 59858</strain>
    </source>
</reference>
<feature type="transmembrane region" description="Helical" evidence="9">
    <location>
        <begin position="187"/>
        <end position="206"/>
    </location>
</feature>
<feature type="transmembrane region" description="Helical" evidence="9">
    <location>
        <begin position="336"/>
        <end position="361"/>
    </location>
</feature>